<proteinExistence type="inferred from homology"/>
<dbReference type="Gene3D" id="1.10.10.10">
    <property type="entry name" value="Winged helix-like DNA-binding domain superfamily/Winged helix DNA-binding domain"/>
    <property type="match status" value="1"/>
</dbReference>
<accession>A0ABT2PLL0</accession>
<dbReference type="InterPro" id="IPR036390">
    <property type="entry name" value="WH_DNA-bd_sf"/>
</dbReference>
<evidence type="ECO:0000256" key="4">
    <source>
        <dbReference type="ARBA" id="ARBA00023159"/>
    </source>
</evidence>
<protein>
    <submittedName>
        <fullName evidence="7">Transcriptional activator NhaR</fullName>
    </submittedName>
</protein>
<dbReference type="Proteomes" id="UP001525968">
    <property type="component" value="Unassembled WGS sequence"/>
</dbReference>
<comment type="caution">
    <text evidence="7">The sequence shown here is derived from an EMBL/GenBank/DDBJ whole genome shotgun (WGS) entry which is preliminary data.</text>
</comment>
<evidence type="ECO:0000256" key="3">
    <source>
        <dbReference type="ARBA" id="ARBA00023125"/>
    </source>
</evidence>
<dbReference type="SUPFAM" id="SSF53850">
    <property type="entry name" value="Periplasmic binding protein-like II"/>
    <property type="match status" value="1"/>
</dbReference>
<evidence type="ECO:0000256" key="1">
    <source>
        <dbReference type="ARBA" id="ARBA00009437"/>
    </source>
</evidence>
<dbReference type="NCBIfam" id="NF008284">
    <property type="entry name" value="PRK11062.1"/>
    <property type="match status" value="1"/>
</dbReference>
<organism evidence="7 8">
    <name type="scientific">Acidovorax bellezanensis</name>
    <dbReference type="NCBI Taxonomy" id="2976702"/>
    <lineage>
        <taxon>Bacteria</taxon>
        <taxon>Pseudomonadati</taxon>
        <taxon>Pseudomonadota</taxon>
        <taxon>Betaproteobacteria</taxon>
        <taxon>Burkholderiales</taxon>
        <taxon>Comamonadaceae</taxon>
        <taxon>Acidovorax</taxon>
    </lineage>
</organism>
<dbReference type="Gene3D" id="3.40.190.290">
    <property type="match status" value="1"/>
</dbReference>
<dbReference type="EMBL" id="JAODYH010000004">
    <property type="protein sequence ID" value="MCT9810751.1"/>
    <property type="molecule type" value="Genomic_DNA"/>
</dbReference>
<keyword evidence="2" id="KW-0805">Transcription regulation</keyword>
<evidence type="ECO:0000256" key="5">
    <source>
        <dbReference type="ARBA" id="ARBA00023163"/>
    </source>
</evidence>
<dbReference type="InterPro" id="IPR005119">
    <property type="entry name" value="LysR_subst-bd"/>
</dbReference>
<dbReference type="RefSeq" id="WP_261499876.1">
    <property type="nucleotide sequence ID" value="NZ_JAODYH010000004.1"/>
</dbReference>
<keyword evidence="3" id="KW-0238">DNA-binding</keyword>
<reference evidence="7 8" key="1">
    <citation type="submission" date="2022-09" db="EMBL/GenBank/DDBJ databases">
        <title>Draft genome of isolate Be4.</title>
        <authorList>
            <person name="Sanchez-Castro I."/>
            <person name="Martinez-Rodriguez P."/>
            <person name="Descostes M."/>
            <person name="Merroun M."/>
        </authorList>
    </citation>
    <scope>NUCLEOTIDE SEQUENCE [LARGE SCALE GENOMIC DNA]</scope>
    <source>
        <strain evidence="7 8">Be4</strain>
    </source>
</reference>
<name>A0ABT2PLL0_9BURK</name>
<dbReference type="PANTHER" id="PTHR30293:SF2">
    <property type="entry name" value="TRANSCRIPTIONAL ACTIVATOR PROTEIN NHAR"/>
    <property type="match status" value="1"/>
</dbReference>
<evidence type="ECO:0000313" key="8">
    <source>
        <dbReference type="Proteomes" id="UP001525968"/>
    </source>
</evidence>
<evidence type="ECO:0000256" key="2">
    <source>
        <dbReference type="ARBA" id="ARBA00023015"/>
    </source>
</evidence>
<dbReference type="PROSITE" id="PS50931">
    <property type="entry name" value="HTH_LYSR"/>
    <property type="match status" value="1"/>
</dbReference>
<dbReference type="InterPro" id="IPR000847">
    <property type="entry name" value="LysR_HTH_N"/>
</dbReference>
<dbReference type="PANTHER" id="PTHR30293">
    <property type="entry name" value="TRANSCRIPTIONAL REGULATORY PROTEIN NAC-RELATED"/>
    <property type="match status" value="1"/>
</dbReference>
<keyword evidence="4" id="KW-0010">Activator</keyword>
<keyword evidence="8" id="KW-1185">Reference proteome</keyword>
<evidence type="ECO:0000313" key="7">
    <source>
        <dbReference type="EMBL" id="MCT9810751.1"/>
    </source>
</evidence>
<sequence length="306" mass="33158">MNYKHLLYFRQVAKCGSVARASEQLHLTPQTISGQIQLLEEALGSPLFAKSGRGLVLTETGRLVLGYAEEIFSLGAEVEEAVREQPTKGRMLEFRVGVADAVPKSIAYRLIAPATQLPEPVRIVCREWKLDNLLAELALFRLDLVISDSPIPPSVSVRAFSHRLGASGVSFFATPALRERCSGEFPRCLDGAPLLLPSEDSAVGQRLRAWFLAHSLHPRVVGEFDDSALAKEFGRNGAGIFVGPTVLSHSIEKQCGVKTLGATVEVLDEFFAISVERRITHPCVAAITQAARNALFAVSVKGSAGR</sequence>
<gene>
    <name evidence="7" type="primary">nhaR</name>
    <name evidence="7" type="ORF">N0K08_08900</name>
</gene>
<comment type="similarity">
    <text evidence="1">Belongs to the LysR transcriptional regulatory family.</text>
</comment>
<dbReference type="SUPFAM" id="SSF46785">
    <property type="entry name" value="Winged helix' DNA-binding domain"/>
    <property type="match status" value="1"/>
</dbReference>
<dbReference type="Pfam" id="PF03466">
    <property type="entry name" value="LysR_substrate"/>
    <property type="match status" value="1"/>
</dbReference>
<feature type="domain" description="HTH lysR-type" evidence="6">
    <location>
        <begin position="1"/>
        <end position="58"/>
    </location>
</feature>
<keyword evidence="5" id="KW-0804">Transcription</keyword>
<dbReference type="Pfam" id="PF00126">
    <property type="entry name" value="HTH_1"/>
    <property type="match status" value="1"/>
</dbReference>
<dbReference type="InterPro" id="IPR036388">
    <property type="entry name" value="WH-like_DNA-bd_sf"/>
</dbReference>
<evidence type="ECO:0000259" key="6">
    <source>
        <dbReference type="PROSITE" id="PS50931"/>
    </source>
</evidence>